<evidence type="ECO:0008006" key="4">
    <source>
        <dbReference type="Google" id="ProtNLM"/>
    </source>
</evidence>
<reference evidence="2" key="1">
    <citation type="journal article" date="2014" name="Int. J. Syst. Evol. Microbiol.">
        <title>Complete genome sequence of Corynebacterium casei LMG S-19264T (=DSM 44701T), isolated from a smear-ripened cheese.</title>
        <authorList>
            <consortium name="US DOE Joint Genome Institute (JGI-PGF)"/>
            <person name="Walter F."/>
            <person name="Albersmeier A."/>
            <person name="Kalinowski J."/>
            <person name="Ruckert C."/>
        </authorList>
    </citation>
    <scope>NUCLEOTIDE SEQUENCE</scope>
    <source>
        <strain evidence="2">CGMCC 1.12751</strain>
    </source>
</reference>
<dbReference type="AlphaFoldDB" id="A0A917LQQ2"/>
<evidence type="ECO:0000313" key="3">
    <source>
        <dbReference type="Proteomes" id="UP000625976"/>
    </source>
</evidence>
<dbReference type="Pfam" id="PF05016">
    <property type="entry name" value="ParE_toxin"/>
    <property type="match status" value="1"/>
</dbReference>
<dbReference type="Gene3D" id="3.30.2310.20">
    <property type="entry name" value="RelE-like"/>
    <property type="match status" value="1"/>
</dbReference>
<dbReference type="RefSeq" id="WP_188464579.1">
    <property type="nucleotide sequence ID" value="NZ_BMFQ01000002.1"/>
</dbReference>
<organism evidence="2 3">
    <name type="scientific">Bizionia arctica</name>
    <dbReference type="NCBI Taxonomy" id="1495645"/>
    <lineage>
        <taxon>Bacteria</taxon>
        <taxon>Pseudomonadati</taxon>
        <taxon>Bacteroidota</taxon>
        <taxon>Flavobacteriia</taxon>
        <taxon>Flavobacteriales</taxon>
        <taxon>Flavobacteriaceae</taxon>
        <taxon>Bizionia</taxon>
    </lineage>
</organism>
<gene>
    <name evidence="2" type="ORF">GCM10010976_21260</name>
</gene>
<dbReference type="InterPro" id="IPR007712">
    <property type="entry name" value="RelE/ParE_toxin"/>
</dbReference>
<proteinExistence type="predicted"/>
<protein>
    <recommendedName>
        <fullName evidence="4">Type II toxin-antitoxin system RelE/ParE family toxin</fullName>
    </recommendedName>
</protein>
<evidence type="ECO:0000313" key="2">
    <source>
        <dbReference type="EMBL" id="GGG49694.1"/>
    </source>
</evidence>
<sequence length="100" mass="11847">MISGYKIYWTDHALSELKETIEYLEFNWTEKELRKFSSKLEHTLELISKAPKLFPLSSKKNEVRKAVIEKHNSLYYKINLNTIEIISLFSNIKNPNSKKL</sequence>
<comment type="caution">
    <text evidence="2">The sequence shown here is derived from an EMBL/GenBank/DDBJ whole genome shotgun (WGS) entry which is preliminary data.</text>
</comment>
<keyword evidence="3" id="KW-1185">Reference proteome</keyword>
<keyword evidence="1" id="KW-1277">Toxin-antitoxin system</keyword>
<evidence type="ECO:0000256" key="1">
    <source>
        <dbReference type="ARBA" id="ARBA00022649"/>
    </source>
</evidence>
<dbReference type="InterPro" id="IPR035093">
    <property type="entry name" value="RelE/ParE_toxin_dom_sf"/>
</dbReference>
<dbReference type="Proteomes" id="UP000625976">
    <property type="component" value="Unassembled WGS sequence"/>
</dbReference>
<reference evidence="2" key="2">
    <citation type="submission" date="2020-09" db="EMBL/GenBank/DDBJ databases">
        <authorList>
            <person name="Sun Q."/>
            <person name="Zhou Y."/>
        </authorList>
    </citation>
    <scope>NUCLEOTIDE SEQUENCE</scope>
    <source>
        <strain evidence="2">CGMCC 1.12751</strain>
    </source>
</reference>
<name>A0A917LQQ2_9FLAO</name>
<accession>A0A917LQQ2</accession>
<dbReference type="EMBL" id="BMFQ01000002">
    <property type="protein sequence ID" value="GGG49694.1"/>
    <property type="molecule type" value="Genomic_DNA"/>
</dbReference>